<sequence>MQPQSTVTIAPIYELARSLYHTFPSSNEYSDQLAAAIQGWRSDAAGMGLLPRLEPVVKMSQERASLWPALVNMVQQVQQDPKTTLLFASIMESMPLVAAVERALEGDDDDDAVIRFIDSLCLDQPQVQHDQVMTSIQNYLDTLDHMKRQAVSQVLNQQRYQAMEDDYMAQIHHILNDQAIFDQFERVLLDDHVPWADRLTNVYQLIKTHKPEVWDQISLVLDRIEADLDTQQYSSYEEYVQKNFLDDGGQQYLDSEVEQAQVEHMLGSMNM</sequence>
<reference evidence="1 2" key="1">
    <citation type="submission" date="2023-03" db="EMBL/GenBank/DDBJ databases">
        <title>Genome sequence of Lichtheimia ornata CBS 291.66.</title>
        <authorList>
            <person name="Mohabir J.T."/>
            <person name="Shea T.P."/>
            <person name="Kurbessoian T."/>
            <person name="Berby B."/>
            <person name="Fontaine J."/>
            <person name="Livny J."/>
            <person name="Gnirke A."/>
            <person name="Stajich J.E."/>
            <person name="Cuomo C.A."/>
        </authorList>
    </citation>
    <scope>NUCLEOTIDE SEQUENCE [LARGE SCALE GENOMIC DNA]</scope>
    <source>
        <strain evidence="1">CBS 291.66</strain>
    </source>
</reference>
<comment type="caution">
    <text evidence="1">The sequence shown here is derived from an EMBL/GenBank/DDBJ whole genome shotgun (WGS) entry which is preliminary data.</text>
</comment>
<dbReference type="AlphaFoldDB" id="A0AAD7UTH6"/>
<dbReference type="GeneID" id="83218902"/>
<dbReference type="EMBL" id="JARTCD010000092">
    <property type="protein sequence ID" value="KAJ8652828.1"/>
    <property type="molecule type" value="Genomic_DNA"/>
</dbReference>
<name>A0AAD7UTH6_9FUNG</name>
<evidence type="ECO:0000313" key="2">
    <source>
        <dbReference type="Proteomes" id="UP001234581"/>
    </source>
</evidence>
<accession>A0AAD7UTH6</accession>
<organism evidence="1 2">
    <name type="scientific">Lichtheimia ornata</name>
    <dbReference type="NCBI Taxonomy" id="688661"/>
    <lineage>
        <taxon>Eukaryota</taxon>
        <taxon>Fungi</taxon>
        <taxon>Fungi incertae sedis</taxon>
        <taxon>Mucoromycota</taxon>
        <taxon>Mucoromycotina</taxon>
        <taxon>Mucoromycetes</taxon>
        <taxon>Mucorales</taxon>
        <taxon>Lichtheimiaceae</taxon>
        <taxon>Lichtheimia</taxon>
    </lineage>
</organism>
<protein>
    <submittedName>
        <fullName evidence="1">Uncharacterized protein</fullName>
    </submittedName>
</protein>
<keyword evidence="2" id="KW-1185">Reference proteome</keyword>
<gene>
    <name evidence="1" type="ORF">O0I10_011502</name>
</gene>
<evidence type="ECO:0000313" key="1">
    <source>
        <dbReference type="EMBL" id="KAJ8652828.1"/>
    </source>
</evidence>
<dbReference type="RefSeq" id="XP_058337742.1">
    <property type="nucleotide sequence ID" value="XM_058491467.1"/>
</dbReference>
<proteinExistence type="predicted"/>
<dbReference type="Proteomes" id="UP001234581">
    <property type="component" value="Unassembled WGS sequence"/>
</dbReference>